<evidence type="ECO:0000313" key="2">
    <source>
        <dbReference type="Proteomes" id="UP000006833"/>
    </source>
</evidence>
<dbReference type="HOGENOM" id="CLU_1783787_0_0_5"/>
<evidence type="ECO:0000313" key="1">
    <source>
        <dbReference type="EMBL" id="ABV93313.1"/>
    </source>
</evidence>
<dbReference type="Proteomes" id="UP000006833">
    <property type="component" value="Chromosome"/>
</dbReference>
<reference evidence="2" key="1">
    <citation type="journal article" date="2010" name="ISME J.">
        <title>The complete genome sequence of the algal symbiont Dinoroseobacter shibae: a hitchhiker's guide to life in the sea.</title>
        <authorList>
            <person name="Wagner-Dobler I."/>
            <person name="Ballhausen B."/>
            <person name="Berger M."/>
            <person name="Brinkhoff T."/>
            <person name="Buchholz I."/>
            <person name="Bunk B."/>
            <person name="Cypionka H."/>
            <person name="Daniel R."/>
            <person name="Drepper T."/>
            <person name="Gerdts G."/>
            <person name="Hahnke S."/>
            <person name="Han C."/>
            <person name="Jahn D."/>
            <person name="Kalhoefer D."/>
            <person name="Kiss H."/>
            <person name="Klenk H.P."/>
            <person name="Kyrpides N."/>
            <person name="Liebl W."/>
            <person name="Liesegang H."/>
            <person name="Meincke L."/>
            <person name="Pati A."/>
            <person name="Petersen J."/>
            <person name="Piekarski T."/>
            <person name="Pommerenke C."/>
            <person name="Pradella S."/>
            <person name="Pukall R."/>
            <person name="Rabus R."/>
            <person name="Stackebrandt E."/>
            <person name="Thole S."/>
            <person name="Thompson L."/>
            <person name="Tielen P."/>
            <person name="Tomasch J."/>
            <person name="von Jan M."/>
            <person name="Wanphrut N."/>
            <person name="Wichels A."/>
            <person name="Zech H."/>
            <person name="Simon M."/>
        </authorList>
    </citation>
    <scope>NUCLEOTIDE SEQUENCE [LARGE SCALE GENOMIC DNA]</scope>
    <source>
        <strain evidence="2">DSM 16493 / NCIMB 14021 / DFL 12</strain>
    </source>
</reference>
<dbReference type="OrthoDB" id="7274329at2"/>
<accession>A8LKU9</accession>
<proteinExistence type="predicted"/>
<dbReference type="STRING" id="398580.Dshi_1571"/>
<sequence length="145" mass="15374">MTRTRPVVGMLGALVLAGCGPLVAYDQPGVSVSRLASDLQSCAAQALARAPVDITRERVTVQVREYRYGIPRTGYDRVWADIDRNEVVREEIRQQCLQAKGYTLTQVPRCTNAGVVTAETRQAAAGPGSCGVNVSGVGPVIVSGS</sequence>
<organism evidence="1 2">
    <name type="scientific">Dinoroseobacter shibae (strain DSM 16493 / NCIMB 14021 / DFL 12)</name>
    <dbReference type="NCBI Taxonomy" id="398580"/>
    <lineage>
        <taxon>Bacteria</taxon>
        <taxon>Pseudomonadati</taxon>
        <taxon>Pseudomonadota</taxon>
        <taxon>Alphaproteobacteria</taxon>
        <taxon>Rhodobacterales</taxon>
        <taxon>Roseobacteraceae</taxon>
        <taxon>Dinoroseobacter</taxon>
    </lineage>
</organism>
<dbReference type="AlphaFoldDB" id="A8LKU9"/>
<keyword evidence="2" id="KW-1185">Reference proteome</keyword>
<gene>
    <name evidence="1" type="ordered locus">Dshi_1571</name>
</gene>
<evidence type="ECO:0008006" key="3">
    <source>
        <dbReference type="Google" id="ProtNLM"/>
    </source>
</evidence>
<dbReference type="EMBL" id="CP000830">
    <property type="protein sequence ID" value="ABV93313.1"/>
    <property type="molecule type" value="Genomic_DNA"/>
</dbReference>
<protein>
    <recommendedName>
        <fullName evidence="3">Lipoprotein</fullName>
    </recommendedName>
</protein>
<dbReference type="KEGG" id="dsh:Dshi_1571"/>
<dbReference type="RefSeq" id="WP_012178243.1">
    <property type="nucleotide sequence ID" value="NC_009952.1"/>
</dbReference>
<dbReference type="PROSITE" id="PS51257">
    <property type="entry name" value="PROKAR_LIPOPROTEIN"/>
    <property type="match status" value="1"/>
</dbReference>
<name>A8LKU9_DINSH</name>